<evidence type="ECO:0000313" key="2">
    <source>
        <dbReference type="Proteomes" id="UP000241719"/>
    </source>
</evidence>
<proteinExistence type="predicted"/>
<evidence type="ECO:0000313" key="1">
    <source>
        <dbReference type="EMBL" id="AUL79879.3"/>
    </source>
</evidence>
<name>A0AC59HC09_9VIRU</name>
<dbReference type="EMBL" id="MF405918">
    <property type="protein sequence ID" value="AUL79879.3"/>
    <property type="molecule type" value="Genomic_DNA"/>
</dbReference>
<protein>
    <submittedName>
        <fullName evidence="1">Uncharacterized protein</fullName>
    </submittedName>
</protein>
<reference evidence="1 2" key="1">
    <citation type="journal article" date="2018" name="Nat. Commun.">
        <title>Tailed giant Tupanvirus possesses the most complete translational apparatus of the known virosphere.</title>
        <authorList>
            <person name="Abrahao J."/>
            <person name="Silva L."/>
            <person name="Silva L.S."/>
            <person name="Khalil J.Y.B."/>
            <person name="Rodrigues R."/>
            <person name="Arantes T."/>
            <person name="Assis F."/>
            <person name="Boratto P."/>
            <person name="Andrade M."/>
            <person name="Kroon E.G."/>
            <person name="Ribeiro B."/>
            <person name="Bergier I."/>
            <person name="Seligmann H."/>
            <person name="Ghigo E."/>
            <person name="Colson P."/>
            <person name="Levasseur A."/>
            <person name="Kroemer G."/>
            <person name="Raoult D."/>
            <person name="La Scola B."/>
        </authorList>
    </citation>
    <scope>NUCLEOTIDE SEQUENCE [LARGE SCALE GENOMIC DNA]</scope>
    <source>
        <strain evidence="1">Deep ocean</strain>
    </source>
</reference>
<dbReference type="Proteomes" id="UP000241719">
    <property type="component" value="Segment"/>
</dbReference>
<accession>A0AC59HC09</accession>
<sequence>MANLVQNPGFEIAGGGGVDIFEDWLEVGTVVDNTTFVHNGAHAAQLNFEILEPIPIAAGAISQTITGLVAGESYVLSFWAASEEVAGALLVTMTNVLPVSLTAGLTVDILSVDAYTLYTFAFTATDTDSILTIANTGVSIVLIDDVAITIAAICYAGDSVVHTRNIETGEVKDIEAKDVYSGVHEVYSINKQKFVPVKLNIVSGPTKSFRCIKKDALGENQPNKDFYVTSGHKIVINGIPTKVRHIPQAKRLNPKKKDIVYSICVDENEPILVNNLPVIAWGHDEWLKRCEDHIIIWKDNAPKN</sequence>
<organism evidence="1 2">
    <name type="scientific">Tupanvirus deep ocean</name>
    <dbReference type="NCBI Taxonomy" id="2126984"/>
    <lineage>
        <taxon>Viruses</taxon>
        <taxon>Varidnaviria</taxon>
        <taxon>Bamfordvirae</taxon>
        <taxon>Nucleocytoviricota</taxon>
        <taxon>Megaviricetes</taxon>
        <taxon>Imitervirales</taxon>
        <taxon>Mimiviridae</taxon>
        <taxon>Megamimivirinae</taxon>
        <taxon>Tupanvirus</taxon>
        <taxon>Tupanvirus altamarinense</taxon>
    </lineage>
</organism>
<keyword evidence="2" id="KW-1185">Reference proteome</keyword>